<gene>
    <name evidence="2" type="ORF">F444_00597</name>
</gene>
<name>A0A081B3R6_PHYNI</name>
<proteinExistence type="predicted"/>
<dbReference type="Pfam" id="PF14712">
    <property type="entry name" value="Snapin_Pallidin"/>
    <property type="match status" value="1"/>
</dbReference>
<dbReference type="OrthoDB" id="77797at2759"/>
<organism evidence="2 3">
    <name type="scientific">Phytophthora nicotianae P1976</name>
    <dbReference type="NCBI Taxonomy" id="1317066"/>
    <lineage>
        <taxon>Eukaryota</taxon>
        <taxon>Sar</taxon>
        <taxon>Stramenopiles</taxon>
        <taxon>Oomycota</taxon>
        <taxon>Peronosporomycetes</taxon>
        <taxon>Peronosporales</taxon>
        <taxon>Peronosporaceae</taxon>
        <taxon>Phytophthora</taxon>
    </lineage>
</organism>
<reference evidence="2 3" key="1">
    <citation type="submission" date="2013-11" db="EMBL/GenBank/DDBJ databases">
        <title>The Genome Sequence of Phytophthora parasitica P1976.</title>
        <authorList>
            <consortium name="The Broad Institute Genomics Platform"/>
            <person name="Russ C."/>
            <person name="Tyler B."/>
            <person name="Panabieres F."/>
            <person name="Shan W."/>
            <person name="Tripathy S."/>
            <person name="Grunwald N."/>
            <person name="Machado M."/>
            <person name="Johnson C.S."/>
            <person name="Walker B."/>
            <person name="Young S."/>
            <person name="Zeng Q."/>
            <person name="Gargeya S."/>
            <person name="Fitzgerald M."/>
            <person name="Haas B."/>
            <person name="Abouelleil A."/>
            <person name="Allen A.W."/>
            <person name="Alvarado L."/>
            <person name="Arachchi H.M."/>
            <person name="Berlin A.M."/>
            <person name="Chapman S.B."/>
            <person name="Gainer-Dewar J."/>
            <person name="Goldberg J."/>
            <person name="Griggs A."/>
            <person name="Gujja S."/>
            <person name="Hansen M."/>
            <person name="Howarth C."/>
            <person name="Imamovic A."/>
            <person name="Ireland A."/>
            <person name="Larimer J."/>
            <person name="McCowan C."/>
            <person name="Murphy C."/>
            <person name="Pearson M."/>
            <person name="Poon T.W."/>
            <person name="Priest M."/>
            <person name="Roberts A."/>
            <person name="Saif S."/>
            <person name="Shea T."/>
            <person name="Sisk P."/>
            <person name="Sykes S."/>
            <person name="Wortman J."/>
            <person name="Nusbaum C."/>
            <person name="Birren B."/>
        </authorList>
    </citation>
    <scope>NUCLEOTIDE SEQUENCE [LARGE SCALE GENOMIC DNA]</scope>
    <source>
        <strain evidence="2 3">P1976</strain>
    </source>
</reference>
<feature type="non-terminal residue" evidence="2">
    <location>
        <position position="1"/>
    </location>
</feature>
<evidence type="ECO:0000256" key="1">
    <source>
        <dbReference type="SAM" id="Coils"/>
    </source>
</evidence>
<accession>A0A081B3R6</accession>
<protein>
    <submittedName>
        <fullName evidence="2">Uncharacterized protein</fullName>
    </submittedName>
</protein>
<dbReference type="InterPro" id="IPR028119">
    <property type="entry name" value="Snapin/Pallidin/Snn1"/>
</dbReference>
<feature type="coiled-coil region" evidence="1">
    <location>
        <begin position="105"/>
        <end position="164"/>
    </location>
</feature>
<evidence type="ECO:0000313" key="2">
    <source>
        <dbReference type="EMBL" id="ETO85777.1"/>
    </source>
</evidence>
<keyword evidence="1" id="KW-0175">Coiled coil</keyword>
<comment type="caution">
    <text evidence="2">The sequence shown here is derived from an EMBL/GenBank/DDBJ whole genome shotgun (WGS) entry which is preliminary data.</text>
</comment>
<dbReference type="EMBL" id="ANJA01000138">
    <property type="protein sequence ID" value="ETO85777.1"/>
    <property type="molecule type" value="Genomic_DNA"/>
</dbReference>
<dbReference type="Proteomes" id="UP000028582">
    <property type="component" value="Unassembled WGS sequence"/>
</dbReference>
<sequence>SKPNCKNSGTCSHTLAQVNGLQWCVLFSCLKRSSCRSFKLQAPSRYSSLVALYIAAGTTQNSKCDPRKIEMTTTEDAAFAQGMFVTLWPKIERCHNYVELLLAAQEKLQHTVDKLIAGLQEAEKAEGSSLVSYADRLRNFPARVERLQKKLARIQGRLLAMKESPGTSKTKFSEEEMAVYASPLF</sequence>
<evidence type="ECO:0000313" key="3">
    <source>
        <dbReference type="Proteomes" id="UP000028582"/>
    </source>
</evidence>
<dbReference type="AlphaFoldDB" id="A0A081B3R6"/>